<dbReference type="InterPro" id="IPR002638">
    <property type="entry name" value="Quinolinate_PRibosylTrfase_C"/>
</dbReference>
<dbReference type="Pfam" id="PF02749">
    <property type="entry name" value="QRPTase_N"/>
    <property type="match status" value="1"/>
</dbReference>
<dbReference type="PANTHER" id="PTHR32179">
    <property type="entry name" value="NICOTINATE-NUCLEOTIDE PYROPHOSPHORYLASE [CARBOXYLATING]"/>
    <property type="match status" value="1"/>
</dbReference>
<dbReference type="CDD" id="cd01572">
    <property type="entry name" value="QPRTase"/>
    <property type="match status" value="1"/>
</dbReference>
<evidence type="ECO:0000313" key="16">
    <source>
        <dbReference type="Proteomes" id="UP000297225"/>
    </source>
</evidence>
<dbReference type="Gene3D" id="3.20.20.70">
    <property type="entry name" value="Aldolase class I"/>
    <property type="match status" value="1"/>
</dbReference>
<comment type="subunit">
    <text evidence="4">Hexamer formed by 3 homodimers.</text>
</comment>
<keyword evidence="16" id="KW-1185">Reference proteome</keyword>
<sequence length="283" mass="30735">MENNILKEDLLDRLIEIAIEEDVASGDLATDAIIGKEGISQAIITAKADGIISGIEIARKVFVRMARSEYSFEAYIKDGDAVKRGDKILEIKARYNDLLTAERLMLNFLQRMSGIATATHLLVSLIEGTKAVVLDTRKTAPGHRVTDKLAVRHGGGSNHRMGLYDMAMIKDNHIKTAGSISRAIEQVKAVTPLSVKVEVETTNLNEVEEALAGGADIIMLDNMTIETMKEAVALIAGRAKTEASGNITLERIREVAETGVDYISVGALTHSVKALDMSMNFKI</sequence>
<comment type="catalytic activity">
    <reaction evidence="10">
        <text>nicotinate beta-D-ribonucleotide + CO2 + diphosphate = quinolinate + 5-phospho-alpha-D-ribose 1-diphosphate + 2 H(+)</text>
        <dbReference type="Rhea" id="RHEA:12733"/>
        <dbReference type="ChEBI" id="CHEBI:15378"/>
        <dbReference type="ChEBI" id="CHEBI:16526"/>
        <dbReference type="ChEBI" id="CHEBI:29959"/>
        <dbReference type="ChEBI" id="CHEBI:33019"/>
        <dbReference type="ChEBI" id="CHEBI:57502"/>
        <dbReference type="ChEBI" id="CHEBI:58017"/>
        <dbReference type="EC" id="2.4.2.19"/>
    </reaction>
</comment>
<comment type="similarity">
    <text evidence="3 12">Belongs to the NadC/ModD family.</text>
</comment>
<evidence type="ECO:0000256" key="3">
    <source>
        <dbReference type="ARBA" id="ARBA00009400"/>
    </source>
</evidence>
<dbReference type="InterPro" id="IPR013785">
    <property type="entry name" value="Aldolase_TIM"/>
</dbReference>
<dbReference type="PIRSF" id="PIRSF006250">
    <property type="entry name" value="NadC_ModD"/>
    <property type="match status" value="1"/>
</dbReference>
<dbReference type="GO" id="GO:0009435">
    <property type="term" value="P:NAD+ biosynthetic process"/>
    <property type="evidence" value="ECO:0007669"/>
    <property type="project" value="UniProtKB-UniPathway"/>
</dbReference>
<dbReference type="InterPro" id="IPR027277">
    <property type="entry name" value="NadC/ModD"/>
</dbReference>
<dbReference type="InterPro" id="IPR022412">
    <property type="entry name" value="Quinolinate_PRibosylTrfase_N"/>
</dbReference>
<organism evidence="15 16">
    <name type="scientific">Porphyromonas levii</name>
    <dbReference type="NCBI Taxonomy" id="28114"/>
    <lineage>
        <taxon>Bacteria</taxon>
        <taxon>Pseudomonadati</taxon>
        <taxon>Bacteroidota</taxon>
        <taxon>Bacteroidia</taxon>
        <taxon>Bacteroidales</taxon>
        <taxon>Porphyromonadaceae</taxon>
        <taxon>Porphyromonas</taxon>
    </lineage>
</organism>
<dbReference type="GO" id="GO:0034213">
    <property type="term" value="P:quinolinate catabolic process"/>
    <property type="evidence" value="ECO:0007669"/>
    <property type="project" value="TreeGrafter"/>
</dbReference>
<dbReference type="STRING" id="1122973.GCA_000379925_00657"/>
<evidence type="ECO:0000256" key="8">
    <source>
        <dbReference type="ARBA" id="ARBA00022679"/>
    </source>
</evidence>
<name>A0A4Y8WRV2_9PORP</name>
<reference evidence="15 16" key="1">
    <citation type="submission" date="2019-03" db="EMBL/GenBank/DDBJ databases">
        <title>Porphyromonas levii Isolated from the Uterus of Dairy Cows.</title>
        <authorList>
            <person name="Francis A.M."/>
        </authorList>
    </citation>
    <scope>NUCLEOTIDE SEQUENCE [LARGE SCALE GENOMIC DNA]</scope>
    <source>
        <strain evidence="15 16">AF5678</strain>
    </source>
</reference>
<protein>
    <recommendedName>
        <fullName evidence="11">Probable nicotinate-nucleotide pyrophosphorylase [carboxylating]</fullName>
        <ecNumber evidence="5">2.4.2.19</ecNumber>
    </recommendedName>
    <alternativeName>
        <fullName evidence="9">Quinolinate phosphoribosyltransferase [decarboxylating]</fullName>
    </alternativeName>
</protein>
<dbReference type="UniPathway" id="UPA00253">
    <property type="reaction ID" value="UER00331"/>
</dbReference>
<dbReference type="SUPFAM" id="SSF51690">
    <property type="entry name" value="Nicotinate/Quinolinate PRTase C-terminal domain-like"/>
    <property type="match status" value="1"/>
</dbReference>
<gene>
    <name evidence="15" type="primary">nadC</name>
    <name evidence="15" type="ORF">E4P47_00245</name>
</gene>
<feature type="domain" description="Quinolinate phosphoribosyl transferase N-terminal" evidence="14">
    <location>
        <begin position="27"/>
        <end position="113"/>
    </location>
</feature>
<evidence type="ECO:0000256" key="7">
    <source>
        <dbReference type="ARBA" id="ARBA00022676"/>
    </source>
</evidence>
<dbReference type="NCBIfam" id="TIGR00078">
    <property type="entry name" value="nadC"/>
    <property type="match status" value="1"/>
</dbReference>
<dbReference type="EC" id="2.4.2.19" evidence="5"/>
<dbReference type="InterPro" id="IPR036068">
    <property type="entry name" value="Nicotinate_pribotase-like_C"/>
</dbReference>
<dbReference type="GO" id="GO:0005737">
    <property type="term" value="C:cytoplasm"/>
    <property type="evidence" value="ECO:0007669"/>
    <property type="project" value="TreeGrafter"/>
</dbReference>
<dbReference type="EMBL" id="SPNC01000002">
    <property type="protein sequence ID" value="TFH97422.1"/>
    <property type="molecule type" value="Genomic_DNA"/>
</dbReference>
<evidence type="ECO:0000313" key="15">
    <source>
        <dbReference type="EMBL" id="TFH97422.1"/>
    </source>
</evidence>
<feature type="domain" description="Quinolinate phosphoribosyl transferase C-terminal" evidence="13">
    <location>
        <begin position="115"/>
        <end position="279"/>
    </location>
</feature>
<keyword evidence="6" id="KW-0662">Pyridine nucleotide biosynthesis</keyword>
<dbReference type="OrthoDB" id="9782546at2"/>
<dbReference type="FunFam" id="3.20.20.70:FF:000030">
    <property type="entry name" value="Nicotinate-nucleotide pyrophosphorylase, carboxylating"/>
    <property type="match status" value="1"/>
</dbReference>
<dbReference type="PANTHER" id="PTHR32179:SF3">
    <property type="entry name" value="NICOTINATE-NUCLEOTIDE PYROPHOSPHORYLASE [CARBOXYLATING]"/>
    <property type="match status" value="1"/>
</dbReference>
<evidence type="ECO:0000256" key="11">
    <source>
        <dbReference type="ARBA" id="ARBA00069173"/>
    </source>
</evidence>
<evidence type="ECO:0000256" key="1">
    <source>
        <dbReference type="ARBA" id="ARBA00003237"/>
    </source>
</evidence>
<evidence type="ECO:0000256" key="6">
    <source>
        <dbReference type="ARBA" id="ARBA00022642"/>
    </source>
</evidence>
<evidence type="ECO:0000256" key="9">
    <source>
        <dbReference type="ARBA" id="ARBA00033102"/>
    </source>
</evidence>
<dbReference type="Proteomes" id="UP000297225">
    <property type="component" value="Unassembled WGS sequence"/>
</dbReference>
<accession>A0A4Y8WRV2</accession>
<evidence type="ECO:0000259" key="13">
    <source>
        <dbReference type="Pfam" id="PF01729"/>
    </source>
</evidence>
<comment type="pathway">
    <text evidence="2">Cofactor biosynthesis; NAD(+) biosynthesis; nicotinate D-ribonucleotide from quinolinate: step 1/1.</text>
</comment>
<dbReference type="InterPro" id="IPR037128">
    <property type="entry name" value="Quinolinate_PRibosylTase_N_sf"/>
</dbReference>
<evidence type="ECO:0000256" key="5">
    <source>
        <dbReference type="ARBA" id="ARBA00011944"/>
    </source>
</evidence>
<comment type="caution">
    <text evidence="15">The sequence shown here is derived from an EMBL/GenBank/DDBJ whole genome shotgun (WGS) entry which is preliminary data.</text>
</comment>
<dbReference type="InterPro" id="IPR004393">
    <property type="entry name" value="NadC"/>
</dbReference>
<evidence type="ECO:0000256" key="2">
    <source>
        <dbReference type="ARBA" id="ARBA00004893"/>
    </source>
</evidence>
<evidence type="ECO:0000256" key="12">
    <source>
        <dbReference type="PIRNR" id="PIRNR006250"/>
    </source>
</evidence>
<dbReference type="RefSeq" id="WP_134849353.1">
    <property type="nucleotide sequence ID" value="NZ_CP197400.1"/>
</dbReference>
<evidence type="ECO:0000256" key="10">
    <source>
        <dbReference type="ARBA" id="ARBA00047445"/>
    </source>
</evidence>
<evidence type="ECO:0000256" key="4">
    <source>
        <dbReference type="ARBA" id="ARBA00011218"/>
    </source>
</evidence>
<keyword evidence="7 12" id="KW-0328">Glycosyltransferase</keyword>
<keyword evidence="8 12" id="KW-0808">Transferase</keyword>
<dbReference type="SUPFAM" id="SSF54675">
    <property type="entry name" value="Nicotinate/Quinolinate PRTase N-terminal domain-like"/>
    <property type="match status" value="1"/>
</dbReference>
<dbReference type="Gene3D" id="3.90.1170.20">
    <property type="entry name" value="Quinolinate phosphoribosyl transferase, N-terminal domain"/>
    <property type="match status" value="1"/>
</dbReference>
<evidence type="ECO:0000259" key="14">
    <source>
        <dbReference type="Pfam" id="PF02749"/>
    </source>
</evidence>
<dbReference type="GO" id="GO:0004514">
    <property type="term" value="F:nicotinate-nucleotide diphosphorylase (carboxylating) activity"/>
    <property type="evidence" value="ECO:0007669"/>
    <property type="project" value="UniProtKB-EC"/>
</dbReference>
<dbReference type="AlphaFoldDB" id="A0A4Y8WRV2"/>
<dbReference type="Pfam" id="PF01729">
    <property type="entry name" value="QRPTase_C"/>
    <property type="match status" value="1"/>
</dbReference>
<dbReference type="FunFam" id="3.90.1170.20:FF:000001">
    <property type="entry name" value="Nicotinate-nucleotide diphosphorylase (Carboxylating)"/>
    <property type="match status" value="1"/>
</dbReference>
<proteinExistence type="inferred from homology"/>
<comment type="function">
    <text evidence="1">Involved in the catabolism of quinolinic acid (QA).</text>
</comment>